<organism evidence="2 3">
    <name type="scientific">Pilimelia anulata</name>
    <dbReference type="NCBI Taxonomy" id="53371"/>
    <lineage>
        <taxon>Bacteria</taxon>
        <taxon>Bacillati</taxon>
        <taxon>Actinomycetota</taxon>
        <taxon>Actinomycetes</taxon>
        <taxon>Micromonosporales</taxon>
        <taxon>Micromonosporaceae</taxon>
        <taxon>Pilimelia</taxon>
    </lineage>
</organism>
<sequence length="116" mass="12328">MAVSRASTPPPATRPQPASTAPPAATPTPTPNTAVQRRASTPSPASPPPTSRPATTPPPTTRHATTHPRANDPLADLDRRALDALAHRLIEPVGRLLRAELRLGRERAGRWHDGAR</sequence>
<reference evidence="2" key="1">
    <citation type="journal article" date="2014" name="Int. J. Syst. Evol. Microbiol.">
        <title>Complete genome sequence of Corynebacterium casei LMG S-19264T (=DSM 44701T), isolated from a smear-ripened cheese.</title>
        <authorList>
            <consortium name="US DOE Joint Genome Institute (JGI-PGF)"/>
            <person name="Walter F."/>
            <person name="Albersmeier A."/>
            <person name="Kalinowski J."/>
            <person name="Ruckert C."/>
        </authorList>
    </citation>
    <scope>NUCLEOTIDE SEQUENCE</scope>
    <source>
        <strain evidence="2">JCM 3090</strain>
    </source>
</reference>
<dbReference type="EMBL" id="BMQB01000014">
    <property type="protein sequence ID" value="GGK10048.1"/>
    <property type="molecule type" value="Genomic_DNA"/>
</dbReference>
<proteinExistence type="predicted"/>
<dbReference type="Proteomes" id="UP000649739">
    <property type="component" value="Unassembled WGS sequence"/>
</dbReference>
<comment type="caution">
    <text evidence="2">The sequence shown here is derived from an EMBL/GenBank/DDBJ whole genome shotgun (WGS) entry which is preliminary data.</text>
</comment>
<evidence type="ECO:0000313" key="3">
    <source>
        <dbReference type="Proteomes" id="UP000649739"/>
    </source>
</evidence>
<keyword evidence="3" id="KW-1185">Reference proteome</keyword>
<protein>
    <submittedName>
        <fullName evidence="2">Uncharacterized protein</fullName>
    </submittedName>
</protein>
<gene>
    <name evidence="2" type="ORF">GCM10010123_44980</name>
</gene>
<feature type="compositionally biased region" description="Low complexity" evidence="1">
    <location>
        <begin position="31"/>
        <end position="43"/>
    </location>
</feature>
<evidence type="ECO:0000313" key="2">
    <source>
        <dbReference type="EMBL" id="GGK10048.1"/>
    </source>
</evidence>
<feature type="region of interest" description="Disordered" evidence="1">
    <location>
        <begin position="1"/>
        <end position="75"/>
    </location>
</feature>
<feature type="compositionally biased region" description="Low complexity" evidence="1">
    <location>
        <begin position="61"/>
        <end position="74"/>
    </location>
</feature>
<name>A0A8J3BGU7_9ACTN</name>
<accession>A0A8J3BGU7</accession>
<dbReference type="AlphaFoldDB" id="A0A8J3BGU7"/>
<reference evidence="2" key="2">
    <citation type="submission" date="2020-09" db="EMBL/GenBank/DDBJ databases">
        <authorList>
            <person name="Sun Q."/>
            <person name="Ohkuma M."/>
        </authorList>
    </citation>
    <scope>NUCLEOTIDE SEQUENCE</scope>
    <source>
        <strain evidence="2">JCM 3090</strain>
    </source>
</reference>
<evidence type="ECO:0000256" key="1">
    <source>
        <dbReference type="SAM" id="MobiDB-lite"/>
    </source>
</evidence>
<feature type="compositionally biased region" description="Pro residues" evidence="1">
    <location>
        <begin position="44"/>
        <end position="60"/>
    </location>
</feature>